<feature type="domain" description="Rieske" evidence="7">
    <location>
        <begin position="46"/>
        <end position="150"/>
    </location>
</feature>
<dbReference type="RefSeq" id="WP_371439448.1">
    <property type="nucleotide sequence ID" value="NZ_JBHSRS010000084.1"/>
</dbReference>
<evidence type="ECO:0000256" key="5">
    <source>
        <dbReference type="ARBA" id="ARBA00023014"/>
    </source>
</evidence>
<evidence type="ECO:0000313" key="8">
    <source>
        <dbReference type="EMBL" id="MFC6284882.1"/>
    </source>
</evidence>
<evidence type="ECO:0000256" key="2">
    <source>
        <dbReference type="ARBA" id="ARBA00022723"/>
    </source>
</evidence>
<evidence type="ECO:0000259" key="7">
    <source>
        <dbReference type="PROSITE" id="PS51296"/>
    </source>
</evidence>
<proteinExistence type="predicted"/>
<dbReference type="PANTHER" id="PTHR21266">
    <property type="entry name" value="IRON-SULFUR DOMAIN CONTAINING PROTEIN"/>
    <property type="match status" value="1"/>
</dbReference>
<evidence type="ECO:0000313" key="9">
    <source>
        <dbReference type="Proteomes" id="UP001596270"/>
    </source>
</evidence>
<protein>
    <submittedName>
        <fullName evidence="8">Rieske 2Fe-2S domain-containing protein</fullName>
    </submittedName>
</protein>
<gene>
    <name evidence="8" type="ORF">ACFQND_26960</name>
</gene>
<keyword evidence="9" id="KW-1185">Reference proteome</keyword>
<keyword evidence="4" id="KW-0408">Iron</keyword>
<feature type="region of interest" description="Disordered" evidence="6">
    <location>
        <begin position="320"/>
        <end position="339"/>
    </location>
</feature>
<dbReference type="EMBL" id="JBHSRS010000084">
    <property type="protein sequence ID" value="MFC6284882.1"/>
    <property type="molecule type" value="Genomic_DNA"/>
</dbReference>
<name>A0ABW1U7I9_9BURK</name>
<evidence type="ECO:0000256" key="4">
    <source>
        <dbReference type="ARBA" id="ARBA00023004"/>
    </source>
</evidence>
<dbReference type="SUPFAM" id="SSF50022">
    <property type="entry name" value="ISP domain"/>
    <property type="match status" value="1"/>
</dbReference>
<accession>A0ABW1U7I9</accession>
<keyword evidence="1" id="KW-0001">2Fe-2S</keyword>
<organism evidence="8 9">
    <name type="scientific">Polaromonas aquatica</name>
    <dbReference type="NCBI Taxonomy" id="332657"/>
    <lineage>
        <taxon>Bacteria</taxon>
        <taxon>Pseudomonadati</taxon>
        <taxon>Pseudomonadota</taxon>
        <taxon>Betaproteobacteria</taxon>
        <taxon>Burkholderiales</taxon>
        <taxon>Comamonadaceae</taxon>
        <taxon>Polaromonas</taxon>
    </lineage>
</organism>
<comment type="caution">
    <text evidence="8">The sequence shown here is derived from an EMBL/GenBank/DDBJ whole genome shotgun (WGS) entry which is preliminary data.</text>
</comment>
<dbReference type="SUPFAM" id="SSF55961">
    <property type="entry name" value="Bet v1-like"/>
    <property type="match status" value="1"/>
</dbReference>
<dbReference type="PROSITE" id="PS51296">
    <property type="entry name" value="RIESKE"/>
    <property type="match status" value="1"/>
</dbReference>
<reference evidence="9" key="1">
    <citation type="journal article" date="2019" name="Int. J. Syst. Evol. Microbiol.">
        <title>The Global Catalogue of Microorganisms (GCM) 10K type strain sequencing project: providing services to taxonomists for standard genome sequencing and annotation.</title>
        <authorList>
            <consortium name="The Broad Institute Genomics Platform"/>
            <consortium name="The Broad Institute Genome Sequencing Center for Infectious Disease"/>
            <person name="Wu L."/>
            <person name="Ma J."/>
        </authorList>
    </citation>
    <scope>NUCLEOTIDE SEQUENCE [LARGE SCALE GENOMIC DNA]</scope>
    <source>
        <strain evidence="9">CCUG 39402</strain>
    </source>
</reference>
<dbReference type="Proteomes" id="UP001596270">
    <property type="component" value="Unassembled WGS sequence"/>
</dbReference>
<evidence type="ECO:0000256" key="3">
    <source>
        <dbReference type="ARBA" id="ARBA00023002"/>
    </source>
</evidence>
<dbReference type="Gene3D" id="2.102.10.10">
    <property type="entry name" value="Rieske [2Fe-2S] iron-sulphur domain"/>
    <property type="match status" value="1"/>
</dbReference>
<keyword evidence="3" id="KW-0560">Oxidoreductase</keyword>
<dbReference type="InterPro" id="IPR036922">
    <property type="entry name" value="Rieske_2Fe-2S_sf"/>
</dbReference>
<keyword evidence="5" id="KW-0411">Iron-sulfur</keyword>
<evidence type="ECO:0000256" key="1">
    <source>
        <dbReference type="ARBA" id="ARBA00022714"/>
    </source>
</evidence>
<keyword evidence="2" id="KW-0479">Metal-binding</keyword>
<dbReference type="InterPro" id="IPR050584">
    <property type="entry name" value="Cholesterol_7-desaturase"/>
</dbReference>
<dbReference type="PANTHER" id="PTHR21266:SF59">
    <property type="entry name" value="BLR4922 PROTEIN"/>
    <property type="match status" value="1"/>
</dbReference>
<dbReference type="Pfam" id="PF00355">
    <property type="entry name" value="Rieske"/>
    <property type="match status" value="1"/>
</dbReference>
<evidence type="ECO:0000256" key="6">
    <source>
        <dbReference type="SAM" id="MobiDB-lite"/>
    </source>
</evidence>
<dbReference type="InterPro" id="IPR017941">
    <property type="entry name" value="Rieske_2Fe-2S"/>
</dbReference>
<sequence>MENSVNEPRVPAAAPAKVFNTQADFLREFPLTGPDTLGGKMLRRYWHPVCLSKDLQDIPYPVRMLSEDLVAFRGLDGKVGLIGDRCAHRCASLQYGQIRAEGLECSYHGWTYDRKGACVRMPLEPLNTPLLAKVKQKWYPVEEWAGIVWTYMGPGGDSPPPLPKIDILARTDGELVVERGDFRNYNYQNFLENFADMGHVYVLHMLAPGETPEDVAPHCDTSVDIEWRHITHKSFDTSFGMKSVLVHNTSDPDKKFVNTWSIAPPAHWRFGGISAGLPPDFTDDRRESGGMLRIIDDGHFEMFRHTLVRPGNFRSTFFPRDSDKSRGLAEGTAGPREKKDYDYRKYPAWEGRPPLEDLVIQESQGVIPPREHELLATSDTGVVMLRRLWRRSMEAVAQGREPFQIKVDENGIFKVDTFKGFAKASEMKLGPENMPSSEDGRGLIRDTNGKAVFA</sequence>